<evidence type="ECO:0000313" key="1">
    <source>
        <dbReference type="EMBL" id="GHJ34293.1"/>
    </source>
</evidence>
<keyword evidence="2" id="KW-1185">Reference proteome</keyword>
<proteinExistence type="predicted"/>
<gene>
    <name evidence="1" type="ORF">TPA0910_87260</name>
</gene>
<protein>
    <submittedName>
        <fullName evidence="1">Uncharacterized protein</fullName>
    </submittedName>
</protein>
<dbReference type="Proteomes" id="UP001054854">
    <property type="component" value="Unassembled WGS sequence"/>
</dbReference>
<comment type="caution">
    <text evidence="1">The sequence shown here is derived from an EMBL/GenBank/DDBJ whole genome shotgun (WGS) entry which is preliminary data.</text>
</comment>
<reference evidence="1" key="1">
    <citation type="submission" date="2024-05" db="EMBL/GenBank/DDBJ databases">
        <title>Whole genome shotgun sequence of Streptomyces hygroscopicus NBRC 113678.</title>
        <authorList>
            <person name="Komaki H."/>
            <person name="Tamura T."/>
        </authorList>
    </citation>
    <scope>NUCLEOTIDE SEQUENCE</scope>
    <source>
        <strain evidence="1">N11-34</strain>
    </source>
</reference>
<accession>A0ABQ3UFA8</accession>
<evidence type="ECO:0000313" key="2">
    <source>
        <dbReference type="Proteomes" id="UP001054854"/>
    </source>
</evidence>
<name>A0ABQ3UFA8_STRHY</name>
<sequence length="62" mass="6916">MERDETGRRWAAAYLHTPTPRPASAVLRCPDHPETRLVRLLGRAWTCPVCVRPGEQPPPATA</sequence>
<dbReference type="EMBL" id="BNEK01000007">
    <property type="protein sequence ID" value="GHJ34293.1"/>
    <property type="molecule type" value="Genomic_DNA"/>
</dbReference>
<organism evidence="1 2">
    <name type="scientific">Streptomyces hygroscopicus</name>
    <dbReference type="NCBI Taxonomy" id="1912"/>
    <lineage>
        <taxon>Bacteria</taxon>
        <taxon>Bacillati</taxon>
        <taxon>Actinomycetota</taxon>
        <taxon>Actinomycetes</taxon>
        <taxon>Kitasatosporales</taxon>
        <taxon>Streptomycetaceae</taxon>
        <taxon>Streptomyces</taxon>
        <taxon>Streptomyces violaceusniger group</taxon>
    </lineage>
</organism>